<dbReference type="InterPro" id="IPR050334">
    <property type="entry name" value="Molybdenum_import_ModC"/>
</dbReference>
<evidence type="ECO:0000256" key="2">
    <source>
        <dbReference type="ARBA" id="ARBA00022840"/>
    </source>
</evidence>
<dbReference type="SMART" id="SM00382">
    <property type="entry name" value="AAA"/>
    <property type="match status" value="1"/>
</dbReference>
<feature type="non-terminal residue" evidence="4">
    <location>
        <position position="258"/>
    </location>
</feature>
<dbReference type="NCBIfam" id="TIGR02142">
    <property type="entry name" value="modC_ABC"/>
    <property type="match status" value="1"/>
</dbReference>
<dbReference type="GO" id="GO:0016887">
    <property type="term" value="F:ATP hydrolysis activity"/>
    <property type="evidence" value="ECO:0007669"/>
    <property type="project" value="InterPro"/>
</dbReference>
<dbReference type="Pfam" id="PF00005">
    <property type="entry name" value="ABC_tran"/>
    <property type="match status" value="1"/>
</dbReference>
<dbReference type="GO" id="GO:0016020">
    <property type="term" value="C:membrane"/>
    <property type="evidence" value="ECO:0007669"/>
    <property type="project" value="InterPro"/>
</dbReference>
<dbReference type="InterPro" id="IPR003593">
    <property type="entry name" value="AAA+_ATPase"/>
</dbReference>
<keyword evidence="2 4" id="KW-0067">ATP-binding</keyword>
<proteinExistence type="predicted"/>
<sequence length="258" mass="28800">MKREIHAHFKASRGEFHLDARFTLPGQGVSALFGHSGSGKTTLLRCIAGLEPNIDGSLTVDGQCWQSSGSLFIPPHKRPIGYVFQEANLFAHLNVQQNITFGQRRLKPHERSMAFDDVVAMLGISHLLKRAVTYLSGGERQRVAIARALLTSPKLLLMDEPLSALDEQSRADILPYLERLHDELSTPIIYVSHSQKEVSRLADYLVWLEQGKVQAEGPLQQVMGRFDLAATHGDEAGEVVIAKVMQHDEYYCLSRLQC</sequence>
<dbReference type="GO" id="GO:0005524">
    <property type="term" value="F:ATP binding"/>
    <property type="evidence" value="ECO:0007669"/>
    <property type="project" value="UniProtKB-KW"/>
</dbReference>
<name>A0A3B0ZPE0_9ZZZZ</name>
<evidence type="ECO:0000256" key="1">
    <source>
        <dbReference type="ARBA" id="ARBA00022741"/>
    </source>
</evidence>
<dbReference type="InterPro" id="IPR027417">
    <property type="entry name" value="P-loop_NTPase"/>
</dbReference>
<dbReference type="Gene3D" id="3.40.50.300">
    <property type="entry name" value="P-loop containing nucleotide triphosphate hydrolases"/>
    <property type="match status" value="1"/>
</dbReference>
<dbReference type="InterPro" id="IPR003439">
    <property type="entry name" value="ABC_transporter-like_ATP-bd"/>
</dbReference>
<dbReference type="PROSITE" id="PS00211">
    <property type="entry name" value="ABC_TRANSPORTER_1"/>
    <property type="match status" value="1"/>
</dbReference>
<keyword evidence="1" id="KW-0547">Nucleotide-binding</keyword>
<evidence type="ECO:0000259" key="3">
    <source>
        <dbReference type="PROSITE" id="PS50893"/>
    </source>
</evidence>
<protein>
    <submittedName>
        <fullName evidence="4">Molybdenum ABC transporter ATP-binding protein ModC</fullName>
    </submittedName>
</protein>
<evidence type="ECO:0000313" key="4">
    <source>
        <dbReference type="EMBL" id="VAW89207.1"/>
    </source>
</evidence>
<dbReference type="InterPro" id="IPR011868">
    <property type="entry name" value="ModC_ABC_ATP-bd"/>
</dbReference>
<dbReference type="PANTHER" id="PTHR43514:SF10">
    <property type="entry name" value="MOLYBDENUM IMPORT ATP-BINDING PROTEIN MODC 2"/>
    <property type="match status" value="1"/>
</dbReference>
<gene>
    <name evidence="4" type="ORF">MNBD_GAMMA18-453</name>
</gene>
<organism evidence="4">
    <name type="scientific">hydrothermal vent metagenome</name>
    <dbReference type="NCBI Taxonomy" id="652676"/>
    <lineage>
        <taxon>unclassified sequences</taxon>
        <taxon>metagenomes</taxon>
        <taxon>ecological metagenomes</taxon>
    </lineage>
</organism>
<dbReference type="PROSITE" id="PS50893">
    <property type="entry name" value="ABC_TRANSPORTER_2"/>
    <property type="match status" value="1"/>
</dbReference>
<accession>A0A3B0ZPE0</accession>
<reference evidence="4" key="1">
    <citation type="submission" date="2018-06" db="EMBL/GenBank/DDBJ databases">
        <authorList>
            <person name="Zhirakovskaya E."/>
        </authorList>
    </citation>
    <scope>NUCLEOTIDE SEQUENCE</scope>
</reference>
<dbReference type="InterPro" id="IPR017871">
    <property type="entry name" value="ABC_transporter-like_CS"/>
</dbReference>
<dbReference type="EMBL" id="UOFP01000259">
    <property type="protein sequence ID" value="VAW89207.1"/>
    <property type="molecule type" value="Genomic_DNA"/>
</dbReference>
<dbReference type="GO" id="GO:0140359">
    <property type="term" value="F:ABC-type transporter activity"/>
    <property type="evidence" value="ECO:0007669"/>
    <property type="project" value="InterPro"/>
</dbReference>
<feature type="domain" description="ABC transporter" evidence="3">
    <location>
        <begin position="2"/>
        <end position="235"/>
    </location>
</feature>
<dbReference type="SUPFAM" id="SSF52540">
    <property type="entry name" value="P-loop containing nucleoside triphosphate hydrolases"/>
    <property type="match status" value="1"/>
</dbReference>
<dbReference type="AlphaFoldDB" id="A0A3B0ZPE0"/>
<dbReference type="PANTHER" id="PTHR43514">
    <property type="entry name" value="ABC TRANSPORTER I FAMILY MEMBER 10"/>
    <property type="match status" value="1"/>
</dbReference>
<dbReference type="GO" id="GO:0015098">
    <property type="term" value="F:molybdate ion transmembrane transporter activity"/>
    <property type="evidence" value="ECO:0007669"/>
    <property type="project" value="InterPro"/>
</dbReference>